<keyword evidence="2" id="KW-1185">Reference proteome</keyword>
<proteinExistence type="predicted"/>
<comment type="caution">
    <text evidence="1">The sequence shown here is derived from an EMBL/GenBank/DDBJ whole genome shotgun (WGS) entry which is preliminary data.</text>
</comment>
<evidence type="ECO:0000313" key="2">
    <source>
        <dbReference type="Proteomes" id="UP000789525"/>
    </source>
</evidence>
<evidence type="ECO:0000313" key="1">
    <source>
        <dbReference type="EMBL" id="CAG8723554.1"/>
    </source>
</evidence>
<organism evidence="1 2">
    <name type="scientific">Acaulospora colombiana</name>
    <dbReference type="NCBI Taxonomy" id="27376"/>
    <lineage>
        <taxon>Eukaryota</taxon>
        <taxon>Fungi</taxon>
        <taxon>Fungi incertae sedis</taxon>
        <taxon>Mucoromycota</taxon>
        <taxon>Glomeromycotina</taxon>
        <taxon>Glomeromycetes</taxon>
        <taxon>Diversisporales</taxon>
        <taxon>Acaulosporaceae</taxon>
        <taxon>Acaulospora</taxon>
    </lineage>
</organism>
<protein>
    <submittedName>
        <fullName evidence="1">1192_t:CDS:1</fullName>
    </submittedName>
</protein>
<gene>
    <name evidence="1" type="ORF">ACOLOM_LOCUS11247</name>
</gene>
<accession>A0ACA9PTF5</accession>
<dbReference type="Proteomes" id="UP000789525">
    <property type="component" value="Unassembled WGS sequence"/>
</dbReference>
<name>A0ACA9PTF5_9GLOM</name>
<dbReference type="EMBL" id="CAJVPT010039732">
    <property type="protein sequence ID" value="CAG8723554.1"/>
    <property type="molecule type" value="Genomic_DNA"/>
</dbReference>
<reference evidence="1" key="1">
    <citation type="submission" date="2021-06" db="EMBL/GenBank/DDBJ databases">
        <authorList>
            <person name="Kallberg Y."/>
            <person name="Tangrot J."/>
            <person name="Rosling A."/>
        </authorList>
    </citation>
    <scope>NUCLEOTIDE SEQUENCE</scope>
    <source>
        <strain evidence="1">CL356</strain>
    </source>
</reference>
<sequence length="166" mass="19499">MAKQYREKLRTRFEEEIHILLKDLDRIRKEYDIVQLERKYLLDLKSKYGPGGDFDLSNLNDESSSPPPNEPPSDSSSDRFKDELARITKKLTTPNVFPWQETTPMTPKELEDQFHEFSQLIADDTRFVLRYLGKAREELRSLCYELGTMICLKSKYGPGGEFDPEW</sequence>